<accession>A0A8D8TS21</accession>
<proteinExistence type="predicted"/>
<name>A0A8D8TS21_9HEMI</name>
<organism evidence="1">
    <name type="scientific">Cacopsylla melanoneura</name>
    <dbReference type="NCBI Taxonomy" id="428564"/>
    <lineage>
        <taxon>Eukaryota</taxon>
        <taxon>Metazoa</taxon>
        <taxon>Ecdysozoa</taxon>
        <taxon>Arthropoda</taxon>
        <taxon>Hexapoda</taxon>
        <taxon>Insecta</taxon>
        <taxon>Pterygota</taxon>
        <taxon>Neoptera</taxon>
        <taxon>Paraneoptera</taxon>
        <taxon>Hemiptera</taxon>
        <taxon>Sternorrhyncha</taxon>
        <taxon>Psylloidea</taxon>
        <taxon>Psyllidae</taxon>
        <taxon>Psyllinae</taxon>
        <taxon>Cacopsylla</taxon>
    </lineage>
</organism>
<dbReference type="EMBL" id="HBUF01290485">
    <property type="protein sequence ID" value="CAG6689127.1"/>
    <property type="molecule type" value="Transcribed_RNA"/>
</dbReference>
<evidence type="ECO:0000313" key="1">
    <source>
        <dbReference type="EMBL" id="CAG6689127.1"/>
    </source>
</evidence>
<sequence length="104" mass="11889">MQALGSRGHYKFVTDTTGLDKRRVSLSLCKTAVPYLTNLISDNQTNIRTRVPKLQNLIQVSIFSEKHNLQDMGTGTGFRELYYLPTRNSYTTNDKTDRSVLNIF</sequence>
<protein>
    <submittedName>
        <fullName evidence="1">Uncharacterized protein</fullName>
    </submittedName>
</protein>
<reference evidence="1" key="1">
    <citation type="submission" date="2021-05" db="EMBL/GenBank/DDBJ databases">
        <authorList>
            <person name="Alioto T."/>
            <person name="Alioto T."/>
            <person name="Gomez Garrido J."/>
        </authorList>
    </citation>
    <scope>NUCLEOTIDE SEQUENCE</scope>
</reference>
<dbReference type="AlphaFoldDB" id="A0A8D8TS21"/>